<gene>
    <name evidence="2" type="ordered locus">YPA_3780</name>
</gene>
<reference evidence="2 3" key="1">
    <citation type="journal article" date="2006" name="J. Bacteriol.">
        <title>Complete genome sequence of Yersinia pestis strains Antiqua and Nepal516: evidence of gene reduction in an emerging pathogen.</title>
        <authorList>
            <person name="Chain P.S."/>
            <person name="Hu P."/>
            <person name="Malfatti S.A."/>
            <person name="Radnedge L."/>
            <person name="Larimer F."/>
            <person name="Vergez L.M."/>
            <person name="Worsham P."/>
            <person name="Chu M.C."/>
            <person name="Andersen G.L."/>
        </authorList>
    </citation>
    <scope>NUCLEOTIDE SEQUENCE [LARGE SCALE GENOMIC DNA]</scope>
    <source>
        <strain evidence="2 3">Antiqua</strain>
    </source>
</reference>
<protein>
    <submittedName>
        <fullName evidence="2">Adhesin/hemolysin</fullName>
    </submittedName>
</protein>
<dbReference type="InterPro" id="IPR049250">
    <property type="entry name" value="DUF6883"/>
</dbReference>
<name>A0A0H2YD58_YERPA</name>
<evidence type="ECO:0000313" key="3">
    <source>
        <dbReference type="Proteomes" id="UP000001971"/>
    </source>
</evidence>
<accession>A0A0H2YD58</accession>
<dbReference type="Pfam" id="PF21814">
    <property type="entry name" value="DUF6883"/>
    <property type="match status" value="1"/>
</dbReference>
<sequence length="55" mass="5878">MTSNPAVLAASDNFGQRATIDMPITGPNGNTSVVRTGWIYDTGSVITRMTTIYVN</sequence>
<dbReference type="Proteomes" id="UP000001971">
    <property type="component" value="Chromosome"/>
</dbReference>
<dbReference type="RefSeq" id="WP_002214580.1">
    <property type="nucleotide sequence ID" value="NC_008150.1"/>
</dbReference>
<evidence type="ECO:0000313" key="2">
    <source>
        <dbReference type="EMBL" id="ABG15742.1"/>
    </source>
</evidence>
<feature type="domain" description="DUF6883" evidence="1">
    <location>
        <begin position="5"/>
        <end position="54"/>
    </location>
</feature>
<evidence type="ECO:0000259" key="1">
    <source>
        <dbReference type="Pfam" id="PF21814"/>
    </source>
</evidence>
<dbReference type="EMBL" id="CP000308">
    <property type="protein sequence ID" value="ABG15742.1"/>
    <property type="molecule type" value="Genomic_DNA"/>
</dbReference>
<dbReference type="KEGG" id="ypa:YPA_3780"/>
<proteinExistence type="predicted"/>
<organism evidence="2 3">
    <name type="scientific">Yersinia pestis bv. Antiqua (strain Antiqua)</name>
    <dbReference type="NCBI Taxonomy" id="360102"/>
    <lineage>
        <taxon>Bacteria</taxon>
        <taxon>Pseudomonadati</taxon>
        <taxon>Pseudomonadota</taxon>
        <taxon>Gammaproteobacteria</taxon>
        <taxon>Enterobacterales</taxon>
        <taxon>Yersiniaceae</taxon>
        <taxon>Yersinia</taxon>
    </lineage>
</organism>
<dbReference type="AlphaFoldDB" id="A0A0H2YD58"/>